<proteinExistence type="predicted"/>
<comment type="caution">
    <text evidence="3">The sequence shown here is derived from an EMBL/GenBank/DDBJ whole genome shotgun (WGS) entry which is preliminary data.</text>
</comment>
<dbReference type="Proteomes" id="UP000374630">
    <property type="component" value="Unassembled WGS sequence"/>
</dbReference>
<reference evidence="4 5" key="1">
    <citation type="journal article" date="2019" name="Syst. Appl. Microbiol.">
        <title>Characterization of Bifidobacterium species in feaces of the Egyptian fruit bat: Description of B. vespertilionis sp. nov. and B. rousetti sp. nov.</title>
        <authorList>
            <person name="Modesto M."/>
            <person name="Satti M."/>
            <person name="Watanabe K."/>
            <person name="Puglisi E."/>
            <person name="Morelli L."/>
            <person name="Huang C.-H."/>
            <person name="Liou J.-S."/>
            <person name="Miyashita M."/>
            <person name="Tamura T."/>
            <person name="Saito S."/>
            <person name="Mori K."/>
            <person name="Huang L."/>
            <person name="Sciavilla P."/>
            <person name="Sandri C."/>
            <person name="Spiezio C."/>
            <person name="Vitali F."/>
            <person name="Cavalieri D."/>
            <person name="Perpetuini G."/>
            <person name="Tofalo R."/>
            <person name="Bonetti A."/>
            <person name="Arita M."/>
            <person name="Mattarelli P."/>
        </authorList>
    </citation>
    <scope>NUCLEOTIDE SEQUENCE [LARGE SCALE GENOMIC DNA]</scope>
    <source>
        <strain evidence="2 5">RST16</strain>
        <strain evidence="3 4">RST8</strain>
    </source>
</reference>
<dbReference type="Gene3D" id="3.40.50.10810">
    <property type="entry name" value="Tandem AAA-ATPase domain"/>
    <property type="match status" value="1"/>
</dbReference>
<evidence type="ECO:0000313" key="3">
    <source>
        <dbReference type="EMBL" id="KAA8824784.1"/>
    </source>
</evidence>
<dbReference type="AlphaFoldDB" id="A0A5J5DXS2"/>
<dbReference type="Pfam" id="PF00176">
    <property type="entry name" value="SNF2-rel_dom"/>
    <property type="match status" value="1"/>
</dbReference>
<dbReference type="InterPro" id="IPR027417">
    <property type="entry name" value="P-loop_NTPase"/>
</dbReference>
<evidence type="ECO:0000259" key="1">
    <source>
        <dbReference type="PROSITE" id="PS51192"/>
    </source>
</evidence>
<dbReference type="InterPro" id="IPR014001">
    <property type="entry name" value="Helicase_ATP-bd"/>
</dbReference>
<dbReference type="InterPro" id="IPR050496">
    <property type="entry name" value="SNF2_RAD54_helicase_repair"/>
</dbReference>
<protein>
    <recommendedName>
        <fullName evidence="1">Helicase ATP-binding domain-containing protein</fullName>
    </recommendedName>
</protein>
<dbReference type="InterPro" id="IPR000330">
    <property type="entry name" value="SNF2_N"/>
</dbReference>
<dbReference type="PANTHER" id="PTHR45629">
    <property type="entry name" value="SNF2/RAD54 FAMILY MEMBER"/>
    <property type="match status" value="1"/>
</dbReference>
<sequence>MTVGSLQWCGFRVFGRVLECRRVAPGFRSEPVFARRMDAYPMRMTSPLTEYQKTAVRFALHHSHCGLFLDMGLGKTLTSIAVMDLCRRRGEGLKWLVVVPAQLIRQHTWERELDKWAAYHQLSRQSLGVPVRQRLAACQRAGLPDVTLISSACLPWLDAHVTVWPWTGLIVDELSAYRNPRSQRFRILKRRRRTMKRIIGLTGTPVPKSLENLWAEIHVIDGGQALGASITRYREAWFHAGARNWRTGVVYSWEPNPGAFDEIMTAIQPFCLSMSRREYRPDITDPIVDIRSVSMPDGTRHVYDRLLSDLTVDLQPGEINAGNAGVLTNRLSQLTAGFLYPNRENLQPTIPLTGQIDARYCRRADSIS</sequence>
<accession>A0A5J5DXS2</accession>
<keyword evidence="5" id="KW-1185">Reference proteome</keyword>
<evidence type="ECO:0000313" key="4">
    <source>
        <dbReference type="Proteomes" id="UP000345527"/>
    </source>
</evidence>
<dbReference type="EMBL" id="RZNZ01000003">
    <property type="protein sequence ID" value="KAA8821704.1"/>
    <property type="molecule type" value="Genomic_DNA"/>
</dbReference>
<dbReference type="SMART" id="SM00487">
    <property type="entry name" value="DEXDc"/>
    <property type="match status" value="1"/>
</dbReference>
<dbReference type="SUPFAM" id="SSF52540">
    <property type="entry name" value="P-loop containing nucleoside triphosphate hydrolases"/>
    <property type="match status" value="1"/>
</dbReference>
<dbReference type="PROSITE" id="PS51192">
    <property type="entry name" value="HELICASE_ATP_BIND_1"/>
    <property type="match status" value="1"/>
</dbReference>
<dbReference type="EMBL" id="RZOA01000001">
    <property type="protein sequence ID" value="KAA8824784.1"/>
    <property type="molecule type" value="Genomic_DNA"/>
</dbReference>
<name>A0A5J5DXS2_9BIFI</name>
<dbReference type="InterPro" id="IPR038718">
    <property type="entry name" value="SNF2-like_sf"/>
</dbReference>
<evidence type="ECO:0000313" key="5">
    <source>
        <dbReference type="Proteomes" id="UP000374630"/>
    </source>
</evidence>
<feature type="domain" description="Helicase ATP-binding" evidence="1">
    <location>
        <begin position="56"/>
        <end position="223"/>
    </location>
</feature>
<organism evidence="3 4">
    <name type="scientific">Bifidobacterium vespertilionis</name>
    <dbReference type="NCBI Taxonomy" id="2562524"/>
    <lineage>
        <taxon>Bacteria</taxon>
        <taxon>Bacillati</taxon>
        <taxon>Actinomycetota</taxon>
        <taxon>Actinomycetes</taxon>
        <taxon>Bifidobacteriales</taxon>
        <taxon>Bifidobacteriaceae</taxon>
        <taxon>Bifidobacterium</taxon>
    </lineage>
</organism>
<evidence type="ECO:0000313" key="2">
    <source>
        <dbReference type="EMBL" id="KAA8821704.1"/>
    </source>
</evidence>
<dbReference type="GO" id="GO:0005524">
    <property type="term" value="F:ATP binding"/>
    <property type="evidence" value="ECO:0007669"/>
    <property type="project" value="InterPro"/>
</dbReference>
<dbReference type="OrthoDB" id="9760715at2"/>
<dbReference type="PANTHER" id="PTHR45629:SF7">
    <property type="entry name" value="DNA EXCISION REPAIR PROTEIN ERCC-6-RELATED"/>
    <property type="match status" value="1"/>
</dbReference>
<gene>
    <name evidence="3" type="ORF">EM848_00820</name>
    <name evidence="2" type="ORF">EMO90_03525</name>
</gene>
<dbReference type="Proteomes" id="UP000345527">
    <property type="component" value="Unassembled WGS sequence"/>
</dbReference>